<reference evidence="7" key="1">
    <citation type="submission" date="2020-05" db="EMBL/GenBank/DDBJ databases">
        <authorList>
            <person name="Chiriac C."/>
            <person name="Salcher M."/>
            <person name="Ghai R."/>
            <person name="Kavagutti S V."/>
        </authorList>
    </citation>
    <scope>NUCLEOTIDE SEQUENCE</scope>
</reference>
<feature type="domain" description="Peptidase S26" evidence="6">
    <location>
        <begin position="4"/>
        <end position="58"/>
    </location>
</feature>
<accession>A0A6J6MX64</accession>
<keyword evidence="5" id="KW-0472">Membrane</keyword>
<dbReference type="InterPro" id="IPR036286">
    <property type="entry name" value="LexA/Signal_pep-like_sf"/>
</dbReference>
<dbReference type="InterPro" id="IPR019533">
    <property type="entry name" value="Peptidase_S26"/>
</dbReference>
<dbReference type="GO" id="GO:0042720">
    <property type="term" value="C:mitochondrial inner membrane peptidase complex"/>
    <property type="evidence" value="ECO:0007669"/>
    <property type="project" value="TreeGrafter"/>
</dbReference>
<evidence type="ECO:0000256" key="3">
    <source>
        <dbReference type="ARBA" id="ARBA00022801"/>
    </source>
</evidence>
<keyword evidence="4" id="KW-0496">Mitochondrion</keyword>
<dbReference type="GO" id="GO:0006465">
    <property type="term" value="P:signal peptide processing"/>
    <property type="evidence" value="ECO:0007669"/>
    <property type="project" value="InterPro"/>
</dbReference>
<evidence type="ECO:0000256" key="2">
    <source>
        <dbReference type="ARBA" id="ARBA00022792"/>
    </source>
</evidence>
<keyword evidence="3" id="KW-0378">Hydrolase</keyword>
<dbReference type="PANTHER" id="PTHR12383:SF16">
    <property type="entry name" value="MITOCHONDRIAL INNER MEMBRANE PROTEASE SUBUNIT 1"/>
    <property type="match status" value="1"/>
</dbReference>
<dbReference type="SUPFAM" id="SSF51306">
    <property type="entry name" value="LexA/Signal peptidase"/>
    <property type="match status" value="1"/>
</dbReference>
<dbReference type="InterPro" id="IPR052064">
    <property type="entry name" value="Mito_IMP1_subunit"/>
</dbReference>
<dbReference type="Gene3D" id="2.10.109.10">
    <property type="entry name" value="Umud Fragment, subunit A"/>
    <property type="match status" value="1"/>
</dbReference>
<comment type="subcellular location">
    <subcellularLocation>
        <location evidence="1">Mitochondrion inner membrane</location>
    </subcellularLocation>
</comment>
<name>A0A6J6MX64_9ZZZZ</name>
<sequence length="108" mass="12033">MLGFSTVKLSGSSMSPTFLAGDWLLVKKVGSNSHPLKVDTVCLIADPERPGIKLLKRVKQVRNEAGRCIYWLEGDNPASIDSRKWGWITADAITEKLVFRYRKGPSDL</sequence>
<dbReference type="GO" id="GO:0006627">
    <property type="term" value="P:protein processing involved in protein targeting to mitochondrion"/>
    <property type="evidence" value="ECO:0007669"/>
    <property type="project" value="TreeGrafter"/>
</dbReference>
<dbReference type="CDD" id="cd06530">
    <property type="entry name" value="S26_SPase_I"/>
    <property type="match status" value="1"/>
</dbReference>
<evidence type="ECO:0000259" key="6">
    <source>
        <dbReference type="Pfam" id="PF10502"/>
    </source>
</evidence>
<proteinExistence type="predicted"/>
<evidence type="ECO:0000313" key="7">
    <source>
        <dbReference type="EMBL" id="CAB4678567.1"/>
    </source>
</evidence>
<keyword evidence="2" id="KW-0999">Mitochondrion inner membrane</keyword>
<dbReference type="GO" id="GO:0004252">
    <property type="term" value="F:serine-type endopeptidase activity"/>
    <property type="evidence" value="ECO:0007669"/>
    <property type="project" value="InterPro"/>
</dbReference>
<dbReference type="PANTHER" id="PTHR12383">
    <property type="entry name" value="PROTEASE FAMILY S26 MITOCHONDRIAL INNER MEMBRANE PROTEASE-RELATED"/>
    <property type="match status" value="1"/>
</dbReference>
<dbReference type="Pfam" id="PF10502">
    <property type="entry name" value="Peptidase_S26"/>
    <property type="match status" value="1"/>
</dbReference>
<evidence type="ECO:0000256" key="5">
    <source>
        <dbReference type="ARBA" id="ARBA00023136"/>
    </source>
</evidence>
<protein>
    <submittedName>
        <fullName evidence="7">Unannotated protein</fullName>
    </submittedName>
</protein>
<organism evidence="7">
    <name type="scientific">freshwater metagenome</name>
    <dbReference type="NCBI Taxonomy" id="449393"/>
    <lineage>
        <taxon>unclassified sequences</taxon>
        <taxon>metagenomes</taxon>
        <taxon>ecological metagenomes</taxon>
    </lineage>
</organism>
<dbReference type="AlphaFoldDB" id="A0A6J6MX64"/>
<dbReference type="EMBL" id="CAEZXI010000011">
    <property type="protein sequence ID" value="CAB4678567.1"/>
    <property type="molecule type" value="Genomic_DNA"/>
</dbReference>
<evidence type="ECO:0000256" key="4">
    <source>
        <dbReference type="ARBA" id="ARBA00023128"/>
    </source>
</evidence>
<evidence type="ECO:0000256" key="1">
    <source>
        <dbReference type="ARBA" id="ARBA00004273"/>
    </source>
</evidence>
<gene>
    <name evidence="7" type="ORF">UFOPK2362_00212</name>
</gene>